<dbReference type="InterPro" id="IPR003598">
    <property type="entry name" value="Ig_sub2"/>
</dbReference>
<dbReference type="GO" id="GO:0007155">
    <property type="term" value="P:cell adhesion"/>
    <property type="evidence" value="ECO:0007669"/>
    <property type="project" value="UniProtKB-KW"/>
</dbReference>
<feature type="transmembrane region" description="Helical" evidence="10">
    <location>
        <begin position="192"/>
        <end position="215"/>
    </location>
</feature>
<evidence type="ECO:0000256" key="3">
    <source>
        <dbReference type="ARBA" id="ARBA00022734"/>
    </source>
</evidence>
<dbReference type="InterPro" id="IPR051036">
    <property type="entry name" value="SIGLEC"/>
</dbReference>
<dbReference type="SMART" id="SM00408">
    <property type="entry name" value="IGc2"/>
    <property type="match status" value="1"/>
</dbReference>
<dbReference type="GeneID" id="106548055"/>
<dbReference type="GO" id="GO:0030246">
    <property type="term" value="F:carbohydrate binding"/>
    <property type="evidence" value="ECO:0007669"/>
    <property type="project" value="UniProtKB-KW"/>
</dbReference>
<protein>
    <submittedName>
        <fullName evidence="13">Sialic acid-binding Ig-like lectin 12</fullName>
    </submittedName>
</protein>
<keyword evidence="3" id="KW-0430">Lectin</keyword>
<name>A0A6I9YAQ5_9SAUR</name>
<keyword evidence="12" id="KW-1185">Reference proteome</keyword>
<dbReference type="InterPro" id="IPR013098">
    <property type="entry name" value="Ig_I-set"/>
</dbReference>
<dbReference type="Gene3D" id="2.60.40.10">
    <property type="entry name" value="Immunoglobulins"/>
    <property type="match status" value="2"/>
</dbReference>
<keyword evidence="6 10" id="KW-0472">Membrane</keyword>
<gene>
    <name evidence="13" type="primary">LOC106548055</name>
</gene>
<keyword evidence="5 10" id="KW-1133">Transmembrane helix</keyword>
<dbReference type="InterPro" id="IPR007110">
    <property type="entry name" value="Ig-like_dom"/>
</dbReference>
<dbReference type="SUPFAM" id="SSF48726">
    <property type="entry name" value="Immunoglobulin"/>
    <property type="match status" value="2"/>
</dbReference>
<reference evidence="13" key="1">
    <citation type="submission" date="2025-08" db="UniProtKB">
        <authorList>
            <consortium name="RefSeq"/>
        </authorList>
    </citation>
    <scope>IDENTIFICATION</scope>
</reference>
<evidence type="ECO:0000256" key="6">
    <source>
        <dbReference type="ARBA" id="ARBA00023136"/>
    </source>
</evidence>
<evidence type="ECO:0000313" key="13">
    <source>
        <dbReference type="RefSeq" id="XP_013920835.1"/>
    </source>
</evidence>
<dbReference type="OrthoDB" id="10012075at2759"/>
<feature type="domain" description="Ig-like" evidence="11">
    <location>
        <begin position="91"/>
        <end position="186"/>
    </location>
</feature>
<dbReference type="GO" id="GO:0033691">
    <property type="term" value="F:sialic acid binding"/>
    <property type="evidence" value="ECO:0007669"/>
    <property type="project" value="TreeGrafter"/>
</dbReference>
<evidence type="ECO:0000313" key="12">
    <source>
        <dbReference type="Proteomes" id="UP000504617"/>
    </source>
</evidence>
<evidence type="ECO:0000259" key="11">
    <source>
        <dbReference type="PROSITE" id="PS50835"/>
    </source>
</evidence>
<evidence type="ECO:0000256" key="2">
    <source>
        <dbReference type="ARBA" id="ARBA00022692"/>
    </source>
</evidence>
<dbReference type="PROSITE" id="PS50835">
    <property type="entry name" value="IG_LIKE"/>
    <property type="match status" value="1"/>
</dbReference>
<sequence length="310" mass="34436">MDTMTAGMSTIITCATLGGCSRMPPNITWVGFPKPIKPHVHLNETHYTSVVDFSPSPEDNNRNITCMVNYINETKPVPRQDTVQLKVMFEPQMKWCKGFHFRSNISQQNFTNFSQLDVQKGDSIVIRCRATGNPSPNMTWVKGSKDFQQQPPNVLKLYDLKVEDSGTYTFQATNKVGVNKTSFELSVKDTTLIFIVTGVLIVLGLIVLIPGIILASKRYQRKRKTITDSKAVNTLTNVKKPSTLDLAAQEVNGVASKSRSPHESVDGDPEEIHYATLRFNVPNPNPDVAAEDIQTDYAEICPSNSQGKEA</sequence>
<dbReference type="InterPro" id="IPR036179">
    <property type="entry name" value="Ig-like_dom_sf"/>
</dbReference>
<evidence type="ECO:0000256" key="5">
    <source>
        <dbReference type="ARBA" id="ARBA00022989"/>
    </source>
</evidence>
<dbReference type="Pfam" id="PF07679">
    <property type="entry name" value="I-set"/>
    <property type="match status" value="1"/>
</dbReference>
<dbReference type="RefSeq" id="XP_013920835.1">
    <property type="nucleotide sequence ID" value="XM_014065360.1"/>
</dbReference>
<evidence type="ECO:0000256" key="8">
    <source>
        <dbReference type="ARBA" id="ARBA00023319"/>
    </source>
</evidence>
<dbReference type="InterPro" id="IPR003599">
    <property type="entry name" value="Ig_sub"/>
</dbReference>
<dbReference type="FunFam" id="2.60.40.10:FF:000032">
    <property type="entry name" value="palladin isoform X1"/>
    <property type="match status" value="1"/>
</dbReference>
<proteinExistence type="inferred from homology"/>
<keyword evidence="8" id="KW-0393">Immunoglobulin domain</keyword>
<organism evidence="12 13">
    <name type="scientific">Thamnophis sirtalis</name>
    <dbReference type="NCBI Taxonomy" id="35019"/>
    <lineage>
        <taxon>Eukaryota</taxon>
        <taxon>Metazoa</taxon>
        <taxon>Chordata</taxon>
        <taxon>Craniata</taxon>
        <taxon>Vertebrata</taxon>
        <taxon>Euteleostomi</taxon>
        <taxon>Lepidosauria</taxon>
        <taxon>Squamata</taxon>
        <taxon>Bifurcata</taxon>
        <taxon>Unidentata</taxon>
        <taxon>Episquamata</taxon>
        <taxon>Toxicofera</taxon>
        <taxon>Serpentes</taxon>
        <taxon>Colubroidea</taxon>
        <taxon>Colubridae</taxon>
        <taxon>Natricinae</taxon>
        <taxon>Thamnophis</taxon>
    </lineage>
</organism>
<dbReference type="PANTHER" id="PTHR12035:SF125">
    <property type="entry name" value="SIALIC ACID-BINDING IG-LIKE LECTIN 5"/>
    <property type="match status" value="1"/>
</dbReference>
<dbReference type="GO" id="GO:0005886">
    <property type="term" value="C:plasma membrane"/>
    <property type="evidence" value="ECO:0007669"/>
    <property type="project" value="TreeGrafter"/>
</dbReference>
<keyword evidence="2 10" id="KW-0812">Transmembrane</keyword>
<keyword evidence="4" id="KW-0130">Cell adhesion</keyword>
<evidence type="ECO:0000256" key="4">
    <source>
        <dbReference type="ARBA" id="ARBA00022889"/>
    </source>
</evidence>
<evidence type="ECO:0000256" key="7">
    <source>
        <dbReference type="ARBA" id="ARBA00023157"/>
    </source>
</evidence>
<comment type="similarity">
    <text evidence="9">Belongs to the immunoglobulin superfamily. SIGLEC (sialic acid binding Ig-like lectin) family.</text>
</comment>
<comment type="subcellular location">
    <subcellularLocation>
        <location evidence="1">Membrane</location>
        <topology evidence="1">Single-pass type I membrane protein</topology>
    </subcellularLocation>
</comment>
<dbReference type="Proteomes" id="UP000504617">
    <property type="component" value="Unplaced"/>
</dbReference>
<dbReference type="SMART" id="SM00409">
    <property type="entry name" value="IG"/>
    <property type="match status" value="1"/>
</dbReference>
<dbReference type="AlphaFoldDB" id="A0A6I9YAQ5"/>
<dbReference type="PANTHER" id="PTHR12035">
    <property type="entry name" value="SIALIC ACID BINDING IMMUNOGLOBULIN-LIKE LECTIN"/>
    <property type="match status" value="1"/>
</dbReference>
<keyword evidence="7" id="KW-1015">Disulfide bond</keyword>
<evidence type="ECO:0000256" key="10">
    <source>
        <dbReference type="SAM" id="Phobius"/>
    </source>
</evidence>
<dbReference type="InterPro" id="IPR013783">
    <property type="entry name" value="Ig-like_fold"/>
</dbReference>
<dbReference type="KEGG" id="tsr:106548055"/>
<evidence type="ECO:0000256" key="9">
    <source>
        <dbReference type="ARBA" id="ARBA00038361"/>
    </source>
</evidence>
<evidence type="ECO:0000256" key="1">
    <source>
        <dbReference type="ARBA" id="ARBA00004479"/>
    </source>
</evidence>
<accession>A0A6I9YAQ5</accession>